<feature type="coiled-coil region" evidence="3">
    <location>
        <begin position="274"/>
        <end position="336"/>
    </location>
</feature>
<sequence>IDIDLQRTMDSMPGEDTTLPLDFEGSVNVSQLPDVPEDAQCLISASSDILSFADHRLSPIRARTMKDFENQITDLKKENFNLKLRIYFLEEQVKEKFDGANENIYRTNIELKVEVESLKHHLQEKHNLLVKASKAVESLTGDSGSTVQRIREDAQKQVQKVEDFLNSKIIQLEEDLKTAQANVETVSALLEDEKILRMHLEQKMSKVPPADEEKTDVASRLIEKDRIMERQNLILQCHGELLKEDAFAPACDHSFMDRKIRELTDILYKKDSKIEALQIELKTKAQELDVEKKNGFKRDKTIQGLTLALKTKEKENEDFSQEIDGLNALLTKARDATHKAQIQKFKGVEDYQTILMEKETLIGELRDECHAKEIENRKLQAFIKRKDQELHSAHKEKAQLEKDFDDVQELKNKDDKTLNGVENYRTVLMEKESLVGELRDDCHAKEMENRKLQAIIKRKDLEIQSLLQEKVQMEKDLDEVQLQKSRGDKTINDLRNQLEKLHGEIMVNGNTAEQHCSTLLSETNQKLKNQEQIIKQLTEDLQKKDPLLQDLRSQLEKLQCEMMAKENATEQRYNTLLSETNEKLKNQEEVISQLTEDLHKKDPLLKEASDCNMNDEKEERIDELLYNIQKNKQELLHLNNQLAIREATINERDSAIKEKDDKLLQLINELNCLKNVKEELKEKENLISQLQDALVKRSDELQPKMQAQFEELIFNFKSEHHVYSSFKESVEKPGGNMQAEMDRICALRKQLEDDIQANQELRKILEEKLKMSKSRDDDTLSFCWDQTTYLSICLGEKDPLNLDIENMSLLELKKKVRELLLLVQDLQLRNYDEKNKQCNHYFENLDDDKTENAISEDMFIPSAYLNAVPKDGLLSEHTEPVSLNDNEEKPSGREDIDVLQNNSAFTDQSANCALQLRLEESCLLDNHSDIHTSANEEGKNIVEDLKNMITQLRNELNHFKNRDNIIKQEIGLQTSFNENKNFSPDHQFVHRKSQVKPLDVEGNQIQPAGEEDHIPQAPTSKENYKVVEDQVPVVSKGMSYTNVKHKSSKKSRLPVPLKPSINSVSQSTTTASKKTQTEQTQESESNKGHTLHEMQKIEGEEKKNRPESTLDNVQGLTVNENVILDGCKGLSYANVSPGHMSNQSSHLCLQSADDNLSTELNTTSNSLTSLSNQNHVEGHSAPTPQATLQERTDMQRSLENGQSESSSPLNSPIQNVVGLALDDNLHYESELQREKAENMKLLDQVSNLQRKMGEISPSRYDSLVQSQARELSFQRQQIRDGHNMCIMYHDHLVNLIKAFEELLQASDVDYYVAEGFREQLNQSMQLLQSLEEKLCYGDDASEPEEGGSVLYESEHGYEQNNSNAELTTCHLQQQMENEVLISSTCRILADIDDTDKSYAPSVEHMEGTLEKDHELKLLSPQRLSQELLMEHLQEIRILRHRLEESIKTNDRLRQQLERQIAEAELDHGSTQMYSDADQQNTLISEISFLRRENESLKDLLARGSR</sequence>
<feature type="coiled-coil region" evidence="3">
    <location>
        <begin position="935"/>
        <end position="962"/>
    </location>
</feature>
<feature type="non-terminal residue" evidence="6">
    <location>
        <position position="1"/>
    </location>
</feature>
<feature type="compositionally biased region" description="Basic residues" evidence="4">
    <location>
        <begin position="1043"/>
        <end position="1052"/>
    </location>
</feature>
<feature type="compositionally biased region" description="Low complexity" evidence="4">
    <location>
        <begin position="1159"/>
        <end position="1172"/>
    </location>
</feature>
<gene>
    <name evidence="6" type="ORF">NDU88_011662</name>
</gene>
<dbReference type="InterPro" id="IPR012943">
    <property type="entry name" value="Cnn_1N"/>
</dbReference>
<feature type="coiled-coil region" evidence="3">
    <location>
        <begin position="520"/>
        <end position="700"/>
    </location>
</feature>
<dbReference type="GO" id="GO:0043015">
    <property type="term" value="F:gamma-tubulin binding"/>
    <property type="evidence" value="ECO:0007669"/>
    <property type="project" value="TreeGrafter"/>
</dbReference>
<evidence type="ECO:0000313" key="7">
    <source>
        <dbReference type="Proteomes" id="UP001066276"/>
    </source>
</evidence>
<evidence type="ECO:0000256" key="4">
    <source>
        <dbReference type="SAM" id="MobiDB-lite"/>
    </source>
</evidence>
<dbReference type="PANTHER" id="PTHR46930:SF1">
    <property type="entry name" value="CDK5 REGULATORY SUBUNIT-ASSOCIATED PROTEIN 2"/>
    <property type="match status" value="1"/>
</dbReference>
<evidence type="ECO:0000256" key="3">
    <source>
        <dbReference type="SAM" id="Coils"/>
    </source>
</evidence>
<dbReference type="InterPro" id="IPR042791">
    <property type="entry name" value="CDK5RAP2"/>
</dbReference>
<evidence type="ECO:0000256" key="1">
    <source>
        <dbReference type="ARBA" id="ARBA00004496"/>
    </source>
</evidence>
<name>A0AAV7QZS6_PLEWA</name>
<dbReference type="PANTHER" id="PTHR46930">
    <property type="entry name" value="CDK5 REGULATORY SUBUNIT-ASSOCIATED PROTEIN 2"/>
    <property type="match status" value="1"/>
</dbReference>
<feature type="coiled-coil region" evidence="3">
    <location>
        <begin position="1435"/>
        <end position="1466"/>
    </location>
</feature>
<comment type="subcellular location">
    <subcellularLocation>
        <location evidence="1">Cytoplasm</location>
    </subcellularLocation>
</comment>
<feature type="region of interest" description="Disordered" evidence="4">
    <location>
        <begin position="1039"/>
        <end position="1092"/>
    </location>
</feature>
<dbReference type="GO" id="GO:0007059">
    <property type="term" value="P:chromosome segregation"/>
    <property type="evidence" value="ECO:0007669"/>
    <property type="project" value="TreeGrafter"/>
</dbReference>
<feature type="region of interest" description="Disordered" evidence="4">
    <location>
        <begin position="1159"/>
        <end position="1185"/>
    </location>
</feature>
<dbReference type="Pfam" id="PF07989">
    <property type="entry name" value="Cnn_1N"/>
    <property type="match status" value="1"/>
</dbReference>
<feature type="domain" description="Centrosomin N-terminal motif 1" evidence="5">
    <location>
        <begin position="64"/>
        <end position="137"/>
    </location>
</feature>
<feature type="coiled-coil region" evidence="3">
    <location>
        <begin position="383"/>
        <end position="413"/>
    </location>
</feature>
<dbReference type="GO" id="GO:0008017">
    <property type="term" value="F:microtubule binding"/>
    <property type="evidence" value="ECO:0007669"/>
    <property type="project" value="TreeGrafter"/>
</dbReference>
<dbReference type="GO" id="GO:0097431">
    <property type="term" value="C:mitotic spindle pole"/>
    <property type="evidence" value="ECO:0007669"/>
    <property type="project" value="TreeGrafter"/>
</dbReference>
<keyword evidence="3" id="KW-0175">Coiled coil</keyword>
<keyword evidence="7" id="KW-1185">Reference proteome</keyword>
<dbReference type="Proteomes" id="UP001066276">
    <property type="component" value="Chromosome 6"/>
</dbReference>
<protein>
    <recommendedName>
        <fullName evidence="5">Centrosomin N-terminal motif 1 domain-containing protein</fullName>
    </recommendedName>
</protein>
<dbReference type="GO" id="GO:0000242">
    <property type="term" value="C:pericentriolar material"/>
    <property type="evidence" value="ECO:0007669"/>
    <property type="project" value="TreeGrafter"/>
</dbReference>
<dbReference type="GO" id="GO:0000132">
    <property type="term" value="P:establishment of mitotic spindle orientation"/>
    <property type="evidence" value="ECO:0007669"/>
    <property type="project" value="TreeGrafter"/>
</dbReference>
<keyword evidence="2" id="KW-0963">Cytoplasm</keyword>
<feature type="coiled-coil region" evidence="3">
    <location>
        <begin position="162"/>
        <end position="189"/>
    </location>
</feature>
<feature type="coiled-coil region" evidence="3">
    <location>
        <begin position="444"/>
        <end position="483"/>
    </location>
</feature>
<feature type="non-terminal residue" evidence="6">
    <location>
        <position position="1505"/>
    </location>
</feature>
<dbReference type="GO" id="GO:0005737">
    <property type="term" value="C:cytoplasm"/>
    <property type="evidence" value="ECO:0007669"/>
    <property type="project" value="UniProtKB-SubCell"/>
</dbReference>
<proteinExistence type="predicted"/>
<dbReference type="GO" id="GO:0001578">
    <property type="term" value="P:microtubule bundle formation"/>
    <property type="evidence" value="ECO:0007669"/>
    <property type="project" value="TreeGrafter"/>
</dbReference>
<dbReference type="GO" id="GO:0007099">
    <property type="term" value="P:centriole replication"/>
    <property type="evidence" value="ECO:0007669"/>
    <property type="project" value="TreeGrafter"/>
</dbReference>
<dbReference type="GO" id="GO:0046600">
    <property type="term" value="P:negative regulation of centriole replication"/>
    <property type="evidence" value="ECO:0007669"/>
    <property type="project" value="TreeGrafter"/>
</dbReference>
<organism evidence="6 7">
    <name type="scientific">Pleurodeles waltl</name>
    <name type="common">Iberian ribbed newt</name>
    <dbReference type="NCBI Taxonomy" id="8319"/>
    <lineage>
        <taxon>Eukaryota</taxon>
        <taxon>Metazoa</taxon>
        <taxon>Chordata</taxon>
        <taxon>Craniata</taxon>
        <taxon>Vertebrata</taxon>
        <taxon>Euteleostomi</taxon>
        <taxon>Amphibia</taxon>
        <taxon>Batrachia</taxon>
        <taxon>Caudata</taxon>
        <taxon>Salamandroidea</taxon>
        <taxon>Salamandridae</taxon>
        <taxon>Pleurodelinae</taxon>
        <taxon>Pleurodeles</taxon>
    </lineage>
</organism>
<dbReference type="EMBL" id="JANPWB010000010">
    <property type="protein sequence ID" value="KAJ1145374.1"/>
    <property type="molecule type" value="Genomic_DNA"/>
</dbReference>
<dbReference type="GO" id="GO:0035371">
    <property type="term" value="C:microtubule plus-end"/>
    <property type="evidence" value="ECO:0007669"/>
    <property type="project" value="TreeGrafter"/>
</dbReference>
<evidence type="ECO:0000313" key="6">
    <source>
        <dbReference type="EMBL" id="KAJ1145374.1"/>
    </source>
</evidence>
<dbReference type="GO" id="GO:0090266">
    <property type="term" value="P:regulation of mitotic cell cycle spindle assembly checkpoint"/>
    <property type="evidence" value="ECO:0007669"/>
    <property type="project" value="TreeGrafter"/>
</dbReference>
<accession>A0AAV7QZS6</accession>
<feature type="compositionally biased region" description="Low complexity" evidence="4">
    <location>
        <begin position="1063"/>
        <end position="1083"/>
    </location>
</feature>
<evidence type="ECO:0000259" key="5">
    <source>
        <dbReference type="Pfam" id="PF07989"/>
    </source>
</evidence>
<evidence type="ECO:0000256" key="2">
    <source>
        <dbReference type="ARBA" id="ARBA00022490"/>
    </source>
</evidence>
<reference evidence="6" key="1">
    <citation type="journal article" date="2022" name="bioRxiv">
        <title>Sequencing and chromosome-scale assembly of the giantPleurodeles waltlgenome.</title>
        <authorList>
            <person name="Brown T."/>
            <person name="Elewa A."/>
            <person name="Iarovenko S."/>
            <person name="Subramanian E."/>
            <person name="Araus A.J."/>
            <person name="Petzold A."/>
            <person name="Susuki M."/>
            <person name="Suzuki K.-i.T."/>
            <person name="Hayashi T."/>
            <person name="Toyoda A."/>
            <person name="Oliveira C."/>
            <person name="Osipova E."/>
            <person name="Leigh N.D."/>
            <person name="Simon A."/>
            <person name="Yun M.H."/>
        </authorList>
    </citation>
    <scope>NUCLEOTIDE SEQUENCE</scope>
    <source>
        <strain evidence="6">20211129_DDA</strain>
        <tissue evidence="6">Liver</tissue>
    </source>
</reference>
<comment type="caution">
    <text evidence="6">The sequence shown here is derived from an EMBL/GenBank/DDBJ whole genome shotgun (WGS) entry which is preliminary data.</text>
</comment>
<feature type="coiled-coil region" evidence="3">
    <location>
        <begin position="1224"/>
        <end position="1251"/>
    </location>
</feature>